<dbReference type="Proteomes" id="UP000287247">
    <property type="component" value="Unassembled WGS sequence"/>
</dbReference>
<reference evidence="3" key="1">
    <citation type="submission" date="2017-05" db="EMBL/GenBank/DDBJ databases">
        <title>Physiological properties and genetic analysis related to exopolysaccharide production of fresh-water unicellular cyanobacterium Aphanothece sacrum, Suizenji Nori, that has been cultured as a food source in Japan.</title>
        <authorList>
            <person name="Kanesaki Y."/>
            <person name="Yoshikawa S."/>
            <person name="Ohki K."/>
        </authorList>
    </citation>
    <scope>NUCLEOTIDE SEQUENCE [LARGE SCALE GENOMIC DNA]</scope>
    <source>
        <strain evidence="3">FPU1</strain>
    </source>
</reference>
<feature type="transmembrane region" description="Helical" evidence="1">
    <location>
        <begin position="92"/>
        <end position="111"/>
    </location>
</feature>
<keyword evidence="1" id="KW-0472">Membrane</keyword>
<accession>A0A401IGD1</accession>
<proteinExistence type="predicted"/>
<feature type="transmembrane region" description="Helical" evidence="1">
    <location>
        <begin position="117"/>
        <end position="137"/>
    </location>
</feature>
<evidence type="ECO:0008006" key="4">
    <source>
        <dbReference type="Google" id="ProtNLM"/>
    </source>
</evidence>
<evidence type="ECO:0000313" key="3">
    <source>
        <dbReference type="Proteomes" id="UP000287247"/>
    </source>
</evidence>
<organism evidence="2 3">
    <name type="scientific">Aphanothece sacrum FPU1</name>
    <dbReference type="NCBI Taxonomy" id="1920663"/>
    <lineage>
        <taxon>Bacteria</taxon>
        <taxon>Bacillati</taxon>
        <taxon>Cyanobacteriota</taxon>
        <taxon>Cyanophyceae</taxon>
        <taxon>Oscillatoriophycideae</taxon>
        <taxon>Chroococcales</taxon>
        <taxon>Aphanothecaceae</taxon>
        <taxon>Aphanothece</taxon>
    </lineage>
</organism>
<dbReference type="AlphaFoldDB" id="A0A401IGD1"/>
<dbReference type="EMBL" id="BDQK01000006">
    <property type="protein sequence ID" value="GBF80274.1"/>
    <property type="molecule type" value="Genomic_DNA"/>
</dbReference>
<feature type="transmembrane region" description="Helical" evidence="1">
    <location>
        <begin position="227"/>
        <end position="246"/>
    </location>
</feature>
<feature type="transmembrane region" description="Helical" evidence="1">
    <location>
        <begin position="29"/>
        <end position="48"/>
    </location>
</feature>
<name>A0A401IGD1_APHSA</name>
<evidence type="ECO:0000313" key="2">
    <source>
        <dbReference type="EMBL" id="GBF80274.1"/>
    </source>
</evidence>
<protein>
    <recommendedName>
        <fullName evidence="4">Enediyne biosynthesis protein UnbU</fullName>
    </recommendedName>
</protein>
<dbReference type="RefSeq" id="WP_124971721.1">
    <property type="nucleotide sequence ID" value="NZ_BDQK01000006.1"/>
</dbReference>
<keyword evidence="3" id="KW-1185">Reference proteome</keyword>
<comment type="caution">
    <text evidence="2">The sequence shown here is derived from an EMBL/GenBank/DDBJ whole genome shotgun (WGS) entry which is preliminary data.</text>
</comment>
<feature type="transmembrane region" description="Helical" evidence="1">
    <location>
        <begin position="174"/>
        <end position="194"/>
    </location>
</feature>
<feature type="transmembrane region" description="Helical" evidence="1">
    <location>
        <begin position="258"/>
        <end position="276"/>
    </location>
</feature>
<feature type="transmembrane region" description="Helical" evidence="1">
    <location>
        <begin position="201"/>
        <end position="221"/>
    </location>
</feature>
<keyword evidence="1" id="KW-0812">Transmembrane</keyword>
<gene>
    <name evidence="2" type="ORF">AsFPU1_1675</name>
</gene>
<evidence type="ECO:0000256" key="1">
    <source>
        <dbReference type="SAM" id="Phobius"/>
    </source>
</evidence>
<sequence>MTITQLISTSNVTPIPQTQPSTINYRLAGLRRFAIAITFLNILGHTFLGFEQSWAQPFVSLITAYIMELLLETVEALSQDKQPRFLGNLTTFIDFLLPAHITALAVAMLLYANERLFPIAFATAVAIASKYLFRVSIGNKLRHFFNPSNFGISVTLILFPWIGIAPPYQFTENLYGWADWMFPGIIICTGTFLNARFTHKLPLIMSWVGGFFLQAVIRSYWFGTPLVPALLPMTGVAFVLFTFYMISDPGTTPIQAKSQVIFGLSVGAAYGILMLFHVVFGMFFGLTLICLIRGLIYYLNPLIERLKSHLSERPFITQI</sequence>
<feature type="transmembrane region" description="Helical" evidence="1">
    <location>
        <begin position="54"/>
        <end position="71"/>
    </location>
</feature>
<dbReference type="OrthoDB" id="9776359at2"/>
<feature type="transmembrane region" description="Helical" evidence="1">
    <location>
        <begin position="149"/>
        <end position="168"/>
    </location>
</feature>
<keyword evidence="1" id="KW-1133">Transmembrane helix</keyword>